<evidence type="ECO:0000259" key="8">
    <source>
        <dbReference type="Pfam" id="PF08335"/>
    </source>
</evidence>
<evidence type="ECO:0000256" key="5">
    <source>
        <dbReference type="ARBA" id="ARBA00022842"/>
    </source>
</evidence>
<keyword evidence="4" id="KW-0067">ATP-binding</keyword>
<evidence type="ECO:0000259" key="7">
    <source>
        <dbReference type="Pfam" id="PF03710"/>
    </source>
</evidence>
<evidence type="ECO:0000256" key="6">
    <source>
        <dbReference type="ARBA" id="ARBA00023268"/>
    </source>
</evidence>
<evidence type="ECO:0000256" key="4">
    <source>
        <dbReference type="ARBA" id="ARBA00022840"/>
    </source>
</evidence>
<dbReference type="EC" id="2.7.7.89" evidence="9"/>
<dbReference type="PANTHER" id="PTHR30621">
    <property type="entry name" value="GLUTAMINE SYNTHETASE ADENYLYLTRANSFERASE"/>
    <property type="match status" value="1"/>
</dbReference>
<keyword evidence="2 9" id="KW-0548">Nucleotidyltransferase</keyword>
<feature type="domain" description="PII-uridylyltransferase/Glutamine-synthetase adenylyltransferase" evidence="8">
    <location>
        <begin position="313"/>
        <end position="450"/>
    </location>
</feature>
<comment type="caution">
    <text evidence="9">The sequence shown here is derived from an EMBL/GenBank/DDBJ whole genome shotgun (WGS) entry which is preliminary data.</text>
</comment>
<sequence length="961" mass="102928">MRALAERLSPCGPVVDAGRAARTLELLQGVADASGWVEALEAGWPALSPIFAASPYLRRMVERRPELLGETLIAEPQARLDALLAAAANASLDQEGAEGLLRRGKAGLHLLTALCDLGGVWSLDQVTGALTAYADAACQTAMAVIAAEAIARGKLKPPDDPTVPIPGLFGLAMGKMGAGELNYSSDIDVSIFFDPETLGAALNDPLDAQPFANRVAHRLAGLLTERTEAGYVFRVDLRLRPDPASTPPAVAVPAALTYYESVGQNWERAAFIKARPACGDLAAGAAFLEELSGFIWRRSLDFEAIADIHSIKRQIHVHKALADAPVAGANLKLGHGGIREIEFYVQTLQLILGGRDPGLRSPRTIDALKALTDAGHVKADDAALLSEAYGRLRGWEHRVQMLEDEQTHRLPEEAGTRRAVAALSGEAELDRFDAEVQKTMAAVNAAYGRLFAEDEPLSAEAGSLVFTGVEDDPETLLTLARMGFARPELASQTVRGWHHGRIPATRTARGRALFTRLGPRLLQACAATEAADAAFTRFSAFFSGLTAGVQVQSLLLAQPRLLELIVQACAFAPNLATTLARRPAALHALLDAAFFAPIRDDSGVVAEIQREAREAPDFEVAMDAVRRIHREQMFRIGVHLVTGAATPRDAAEAYSDLADAVLRAMAPAALAEAERLGGAFEGEAAVIALGKCGSREMTAASDLDLIVVYEASPETVSATRGWDAGVFYVRFTQRLIAGLSAHTAEGALYPVDMRLRPSGQKGPVAVSLNAWVDYYAAEADVWEFLALSRGRVAWATSRGFEARAASALAQALSHARRHKSLAQDVRTMRELMEAQDRPRGFWDLKRAPGGLVDAEFAAQFLRLTSGAASGAPGVGDMLRAAGAVDGGDEPVSRLLSAWRLQRDLDQLIKASLGEAGDPVAEPPGFRQLLARQTAHPDFDSLEAELRRLRPLARDALWEILG</sequence>
<dbReference type="NCBIfam" id="NF010706">
    <property type="entry name" value="PRK14108.1"/>
    <property type="match status" value="1"/>
</dbReference>
<evidence type="ECO:0000256" key="1">
    <source>
        <dbReference type="ARBA" id="ARBA00022679"/>
    </source>
</evidence>
<gene>
    <name evidence="9" type="ORF">Q0812_01675</name>
</gene>
<feature type="domain" description="Glutamate-ammonia ligase adenylyltransferase repeated" evidence="7">
    <location>
        <begin position="563"/>
        <end position="800"/>
    </location>
</feature>
<dbReference type="NCBIfam" id="NF008292">
    <property type="entry name" value="PRK11072.1"/>
    <property type="match status" value="1"/>
</dbReference>
<keyword evidence="10" id="KW-1185">Reference proteome</keyword>
<dbReference type="InterPro" id="IPR023057">
    <property type="entry name" value="GlnE"/>
</dbReference>
<dbReference type="EMBL" id="JAUKTR010000001">
    <property type="protein sequence ID" value="MDO1558138.1"/>
    <property type="molecule type" value="Genomic_DNA"/>
</dbReference>
<protein>
    <submittedName>
        <fullName evidence="9">Bifunctional [glutamine synthetase] adenylyltransferase/[glutamine synthetase]-adenylyl-L-tyrosine phosphorylase</fullName>
        <ecNumber evidence="9">2.7.7.89</ecNumber>
    </submittedName>
</protein>
<dbReference type="Proteomes" id="UP001169063">
    <property type="component" value="Unassembled WGS sequence"/>
</dbReference>
<dbReference type="InterPro" id="IPR043519">
    <property type="entry name" value="NT_sf"/>
</dbReference>
<organism evidence="9 10">
    <name type="scientific">Peiella sedimenti</name>
    <dbReference type="NCBI Taxonomy" id="3061083"/>
    <lineage>
        <taxon>Bacteria</taxon>
        <taxon>Pseudomonadati</taxon>
        <taxon>Pseudomonadota</taxon>
        <taxon>Alphaproteobacteria</taxon>
        <taxon>Caulobacterales</taxon>
        <taxon>Caulobacteraceae</taxon>
        <taxon>Peiella</taxon>
    </lineage>
</organism>
<accession>A0ABT8SJZ0</accession>
<dbReference type="Gene3D" id="1.20.120.330">
    <property type="entry name" value="Nucleotidyltransferases domain 2"/>
    <property type="match status" value="2"/>
</dbReference>
<dbReference type="Gene3D" id="3.30.460.10">
    <property type="entry name" value="Beta Polymerase, domain 2"/>
    <property type="match status" value="2"/>
</dbReference>
<reference evidence="9" key="1">
    <citation type="submission" date="2023-07" db="EMBL/GenBank/DDBJ databases">
        <title>Brevundimonas soil sp. nov., isolated from the soil of chemical plant.</title>
        <authorList>
            <person name="Wu N."/>
        </authorList>
    </citation>
    <scope>NUCLEOTIDE SEQUENCE</scope>
    <source>
        <strain evidence="9">XZ-24</strain>
    </source>
</reference>
<evidence type="ECO:0000256" key="3">
    <source>
        <dbReference type="ARBA" id="ARBA00022741"/>
    </source>
</evidence>
<dbReference type="Pfam" id="PF08335">
    <property type="entry name" value="GlnD_UR_UTase"/>
    <property type="match status" value="1"/>
</dbReference>
<keyword evidence="6" id="KW-0511">Multifunctional enzyme</keyword>
<dbReference type="InterPro" id="IPR013546">
    <property type="entry name" value="PII_UdlTrfase/GS_AdlTrfase"/>
</dbReference>
<dbReference type="PANTHER" id="PTHR30621:SF0">
    <property type="entry name" value="BIFUNCTIONAL GLUTAMINE SYNTHETASE ADENYLYLTRANSFERASE_ADENYLYL-REMOVING ENZYME"/>
    <property type="match status" value="1"/>
</dbReference>
<dbReference type="SUPFAM" id="SSF81301">
    <property type="entry name" value="Nucleotidyltransferase"/>
    <property type="match status" value="2"/>
</dbReference>
<keyword evidence="5" id="KW-0460">Magnesium</keyword>
<evidence type="ECO:0000256" key="2">
    <source>
        <dbReference type="ARBA" id="ARBA00022695"/>
    </source>
</evidence>
<dbReference type="CDD" id="cd05401">
    <property type="entry name" value="NT_GlnE_GlnD_like"/>
    <property type="match status" value="2"/>
</dbReference>
<dbReference type="InterPro" id="IPR005190">
    <property type="entry name" value="GlnE_rpt_dom"/>
</dbReference>
<name>A0ABT8SJZ0_9CAUL</name>
<keyword evidence="3" id="KW-0547">Nucleotide-binding</keyword>
<keyword evidence="1 9" id="KW-0808">Transferase</keyword>
<dbReference type="SUPFAM" id="SSF81593">
    <property type="entry name" value="Nucleotidyltransferase substrate binding subunit/domain"/>
    <property type="match status" value="2"/>
</dbReference>
<dbReference type="GO" id="GO:0047388">
    <property type="term" value="F:[glutamine synthetase]-adenylyl-L-tyrosine phosphorylase activity"/>
    <property type="evidence" value="ECO:0007669"/>
    <property type="project" value="UniProtKB-EC"/>
</dbReference>
<evidence type="ECO:0000313" key="10">
    <source>
        <dbReference type="Proteomes" id="UP001169063"/>
    </source>
</evidence>
<dbReference type="Gene3D" id="1.20.120.1510">
    <property type="match status" value="1"/>
</dbReference>
<feature type="domain" description="Glutamate-ammonia ligase adenylyltransferase repeated" evidence="7">
    <location>
        <begin position="47"/>
        <end position="289"/>
    </location>
</feature>
<dbReference type="RefSeq" id="WP_302108559.1">
    <property type="nucleotide sequence ID" value="NZ_JAUKTR010000001.1"/>
</dbReference>
<dbReference type="Pfam" id="PF03710">
    <property type="entry name" value="GlnE"/>
    <property type="match status" value="2"/>
</dbReference>
<proteinExistence type="predicted"/>
<evidence type="ECO:0000313" key="9">
    <source>
        <dbReference type="EMBL" id="MDO1558138.1"/>
    </source>
</evidence>